<feature type="domain" description="Response regulatory" evidence="3">
    <location>
        <begin position="5"/>
        <end position="119"/>
    </location>
</feature>
<dbReference type="EMBL" id="PFFQ01000054">
    <property type="protein sequence ID" value="PIW15093.1"/>
    <property type="molecule type" value="Genomic_DNA"/>
</dbReference>
<gene>
    <name evidence="4" type="ORF">COW36_19420</name>
</gene>
<dbReference type="Proteomes" id="UP000231019">
    <property type="component" value="Unassembled WGS sequence"/>
</dbReference>
<comment type="caution">
    <text evidence="2">Lacks conserved residue(s) required for the propagation of feature annotation.</text>
</comment>
<dbReference type="Pfam" id="PF14332">
    <property type="entry name" value="DUF4388"/>
    <property type="match status" value="1"/>
</dbReference>
<dbReference type="PANTHER" id="PTHR44591">
    <property type="entry name" value="STRESS RESPONSE REGULATOR PROTEIN 1"/>
    <property type="match status" value="1"/>
</dbReference>
<keyword evidence="1" id="KW-0597">Phosphoprotein</keyword>
<evidence type="ECO:0000313" key="5">
    <source>
        <dbReference type="Proteomes" id="UP000231019"/>
    </source>
</evidence>
<accession>A0A2M7G089</accession>
<dbReference type="InterPro" id="IPR011006">
    <property type="entry name" value="CheY-like_superfamily"/>
</dbReference>
<dbReference type="SUPFAM" id="SSF52172">
    <property type="entry name" value="CheY-like"/>
    <property type="match status" value="2"/>
</dbReference>
<reference evidence="4 5" key="1">
    <citation type="submission" date="2017-09" db="EMBL/GenBank/DDBJ databases">
        <title>Depth-based differentiation of microbial function through sediment-hosted aquifers and enrichment of novel symbionts in the deep terrestrial subsurface.</title>
        <authorList>
            <person name="Probst A.J."/>
            <person name="Ladd B."/>
            <person name="Jarett J.K."/>
            <person name="Geller-Mcgrath D.E."/>
            <person name="Sieber C.M."/>
            <person name="Emerson J.B."/>
            <person name="Anantharaman K."/>
            <person name="Thomas B.C."/>
            <person name="Malmstrom R."/>
            <person name="Stieglmeier M."/>
            <person name="Klingl A."/>
            <person name="Woyke T."/>
            <person name="Ryan C.M."/>
            <person name="Banfield J.F."/>
        </authorList>
    </citation>
    <scope>NUCLEOTIDE SEQUENCE [LARGE SCALE GENOMIC DNA]</scope>
    <source>
        <strain evidence="4">CG17_big_fil_post_rev_8_21_14_2_50_48_46</strain>
    </source>
</reference>
<dbReference type="PROSITE" id="PS50110">
    <property type="entry name" value="RESPONSE_REGULATORY"/>
    <property type="match status" value="1"/>
</dbReference>
<sequence>MQIYSVLVISPVYSTREMIARYLSSENLIVYTAENARDAVPIIEKLPLQAVIFELDLDQASGLDLLLWLNQRHSHLHPMLICDPHDTDLIQILRSQRASVVSRDNLNLQAIRNRLQTMLKFPRGTTSLFEQVSLFELVHLASQAQTSRRLSIRSPQTDAKAELTFQLGRVNHACLGEQTGEEAFFEIIRMKSGRFEELKQKAEVPQTIGASLNQLMSKSSLRVDEGGVKMPTTYCTVLSDDLSLGDYLSATYPEAEMELLYTDHPETALNQLKTKADLLIIDLDLPNFDAQAFLETLRHERVAMNVFLMGSQFSAPLHECLKREHVHRFFRKNLQFKELGDLIHHNFLNQQFQGRMYNLSLLGVLETFVYFKQPRLLEITDFLTGQTGQIFMAEGVIQHAVYDKQVGRDALNEMMQIQSGIFQQETYWAPAFFSLNVPVGRLFLYLNRIMSKVQAPQELPRDLLLQNGAVISLQPEKLSYLLAVSQG</sequence>
<organism evidence="4 5">
    <name type="scientific">bacterium (Candidatus Blackallbacteria) CG17_big_fil_post_rev_8_21_14_2_50_48_46</name>
    <dbReference type="NCBI Taxonomy" id="2014261"/>
    <lineage>
        <taxon>Bacteria</taxon>
        <taxon>Candidatus Blackallbacteria</taxon>
    </lineage>
</organism>
<name>A0A2M7G089_9BACT</name>
<dbReference type="AlphaFoldDB" id="A0A2M7G089"/>
<dbReference type="GO" id="GO:0000160">
    <property type="term" value="P:phosphorelay signal transduction system"/>
    <property type="evidence" value="ECO:0007669"/>
    <property type="project" value="InterPro"/>
</dbReference>
<dbReference type="InterPro" id="IPR001789">
    <property type="entry name" value="Sig_transdc_resp-reg_receiver"/>
</dbReference>
<protein>
    <recommendedName>
        <fullName evidence="3">Response regulatory domain-containing protein</fullName>
    </recommendedName>
</protein>
<dbReference type="InterPro" id="IPR050595">
    <property type="entry name" value="Bact_response_regulator"/>
</dbReference>
<evidence type="ECO:0000256" key="2">
    <source>
        <dbReference type="PROSITE-ProRule" id="PRU00169"/>
    </source>
</evidence>
<evidence type="ECO:0000313" key="4">
    <source>
        <dbReference type="EMBL" id="PIW15093.1"/>
    </source>
</evidence>
<evidence type="ECO:0000256" key="1">
    <source>
        <dbReference type="ARBA" id="ARBA00022553"/>
    </source>
</evidence>
<proteinExistence type="predicted"/>
<evidence type="ECO:0000259" key="3">
    <source>
        <dbReference type="PROSITE" id="PS50110"/>
    </source>
</evidence>
<dbReference type="InterPro" id="IPR025497">
    <property type="entry name" value="PatA-like_N"/>
</dbReference>
<dbReference type="Gene3D" id="3.40.50.2300">
    <property type="match status" value="2"/>
</dbReference>
<dbReference type="PANTHER" id="PTHR44591:SF3">
    <property type="entry name" value="RESPONSE REGULATORY DOMAIN-CONTAINING PROTEIN"/>
    <property type="match status" value="1"/>
</dbReference>
<comment type="caution">
    <text evidence="4">The sequence shown here is derived from an EMBL/GenBank/DDBJ whole genome shotgun (WGS) entry which is preliminary data.</text>
</comment>